<feature type="region of interest" description="Disordered" evidence="2">
    <location>
        <begin position="1"/>
        <end position="56"/>
    </location>
</feature>
<organism evidence="4 5">
    <name type="scientific">Microbacterium testaceum</name>
    <name type="common">Aureobacterium testaceum</name>
    <name type="synonym">Brevibacterium testaceum</name>
    <dbReference type="NCBI Taxonomy" id="2033"/>
    <lineage>
        <taxon>Bacteria</taxon>
        <taxon>Bacillati</taxon>
        <taxon>Actinomycetota</taxon>
        <taxon>Actinomycetes</taxon>
        <taxon>Micrococcales</taxon>
        <taxon>Microbacteriaceae</taxon>
        <taxon>Microbacterium</taxon>
    </lineage>
</organism>
<proteinExistence type="predicted"/>
<dbReference type="AlphaFoldDB" id="A0A147FAP5"/>
<protein>
    <submittedName>
        <fullName evidence="4">Uncharacterized protein</fullName>
    </submittedName>
</protein>
<evidence type="ECO:0000256" key="1">
    <source>
        <dbReference type="SAM" id="Coils"/>
    </source>
</evidence>
<keyword evidence="3" id="KW-1133">Transmembrane helix</keyword>
<evidence type="ECO:0000256" key="3">
    <source>
        <dbReference type="SAM" id="Phobius"/>
    </source>
</evidence>
<evidence type="ECO:0000313" key="5">
    <source>
        <dbReference type="Proteomes" id="UP000072189"/>
    </source>
</evidence>
<dbReference type="Proteomes" id="UP000072189">
    <property type="component" value="Unassembled WGS sequence"/>
</dbReference>
<keyword evidence="3" id="KW-0812">Transmembrane</keyword>
<feature type="transmembrane region" description="Helical" evidence="3">
    <location>
        <begin position="60"/>
        <end position="80"/>
    </location>
</feature>
<evidence type="ECO:0000313" key="4">
    <source>
        <dbReference type="EMBL" id="KTS13644.1"/>
    </source>
</evidence>
<name>A0A147FAP5_MICTE</name>
<sequence>MQTVGRPFFPNPARSGLSCDWGYAPEPTTFGPAEPAPTETRAPGDDHAAAPRSRPRRSTVILGSGLALLVVAASAGFFWLSAQLAASQKQILDQQQQITDQQRELEEQRAQLDRKEQFGAAMQELYATIDPLVGLPYASLVPWSEVEGFAHSAWVHRESVVTMERDITDVKMFTTKLANRVEAARSMASTNATGSPWEAALDSLGHGWVTMTYDESNRPCGLEAMACVSSADPFVVHVSSDTRDTSTLTDWMRTGVAYHEYSHVLQFTNPEATASALTAFGGNAETMADCYALTFLDGWTLDHVVPIDSSSYWEVSVGYGYTCDDAQRQVIRDWVGSLGVQKRTVSQ</sequence>
<keyword evidence="1" id="KW-0175">Coiled coil</keyword>
<dbReference type="EMBL" id="LDRV01000020">
    <property type="protein sequence ID" value="KTS13644.1"/>
    <property type="molecule type" value="Genomic_DNA"/>
</dbReference>
<dbReference type="PATRIC" id="fig|2033.7.peg.1239"/>
<comment type="caution">
    <text evidence="4">The sequence shown here is derived from an EMBL/GenBank/DDBJ whole genome shotgun (WGS) entry which is preliminary data.</text>
</comment>
<evidence type="ECO:0000256" key="2">
    <source>
        <dbReference type="SAM" id="MobiDB-lite"/>
    </source>
</evidence>
<accession>A0A147FAP5</accession>
<gene>
    <name evidence="4" type="ORF">RSA3_03495</name>
</gene>
<feature type="compositionally biased region" description="Low complexity" evidence="2">
    <location>
        <begin position="32"/>
        <end position="41"/>
    </location>
</feature>
<feature type="coiled-coil region" evidence="1">
    <location>
        <begin position="84"/>
        <end position="118"/>
    </location>
</feature>
<keyword evidence="3" id="KW-0472">Membrane</keyword>
<reference evidence="4 5" key="1">
    <citation type="journal article" date="2016" name="Front. Microbiol.">
        <title>Genomic Resource of Rice Seed Associated Bacteria.</title>
        <authorList>
            <person name="Midha S."/>
            <person name="Bansal K."/>
            <person name="Sharma S."/>
            <person name="Kumar N."/>
            <person name="Patil P.P."/>
            <person name="Chaudhry V."/>
            <person name="Patil P.B."/>
        </authorList>
    </citation>
    <scope>NUCLEOTIDE SEQUENCE [LARGE SCALE GENOMIC DNA]</scope>
    <source>
        <strain evidence="4 5">RSA3</strain>
    </source>
</reference>